<gene>
    <name evidence="2" type="ORF">XYLVIOL_LOCUS10440</name>
</gene>
<sequence>MIRSVHQESILQPLLWNLTFDQVLKGLMDPIRNCRVDCFADDTVILCRSDKITEAVDRCQAAVTKFVKIIEYLGLVVAETERGKNKNFQYFELKAKEHKITNKTGVKYLGILLDDKLHFGPHIRSTVPKTIKIMSMTVTSKMIVTVRLWAALFGAPIWSSAADSVMNGPVLEKIKCVCRVPLSMLCTHSTLRSHRRLYGDLSTQYNGKNAQKSVRGY</sequence>
<dbReference type="EMBL" id="CAXAJV020001301">
    <property type="protein sequence ID" value="CAL7951260.1"/>
    <property type="molecule type" value="Genomic_DNA"/>
</dbReference>
<organism evidence="2 3">
    <name type="scientific">Xylocopa violacea</name>
    <name type="common">Violet carpenter bee</name>
    <name type="synonym">Apis violacea</name>
    <dbReference type="NCBI Taxonomy" id="135666"/>
    <lineage>
        <taxon>Eukaryota</taxon>
        <taxon>Metazoa</taxon>
        <taxon>Ecdysozoa</taxon>
        <taxon>Arthropoda</taxon>
        <taxon>Hexapoda</taxon>
        <taxon>Insecta</taxon>
        <taxon>Pterygota</taxon>
        <taxon>Neoptera</taxon>
        <taxon>Endopterygota</taxon>
        <taxon>Hymenoptera</taxon>
        <taxon>Apocrita</taxon>
        <taxon>Aculeata</taxon>
        <taxon>Apoidea</taxon>
        <taxon>Anthophila</taxon>
        <taxon>Apidae</taxon>
        <taxon>Xylocopa</taxon>
        <taxon>Xylocopa</taxon>
    </lineage>
</organism>
<protein>
    <recommendedName>
        <fullName evidence="1">Reverse transcriptase domain-containing protein</fullName>
    </recommendedName>
</protein>
<accession>A0ABP1PDH1</accession>
<dbReference type="Proteomes" id="UP001642520">
    <property type="component" value="Unassembled WGS sequence"/>
</dbReference>
<comment type="caution">
    <text evidence="2">The sequence shown here is derived from an EMBL/GenBank/DDBJ whole genome shotgun (WGS) entry which is preliminary data.</text>
</comment>
<feature type="domain" description="Reverse transcriptase" evidence="1">
    <location>
        <begin position="1"/>
        <end position="113"/>
    </location>
</feature>
<keyword evidence="3" id="KW-1185">Reference proteome</keyword>
<evidence type="ECO:0000259" key="1">
    <source>
        <dbReference type="PROSITE" id="PS50878"/>
    </source>
</evidence>
<evidence type="ECO:0000313" key="2">
    <source>
        <dbReference type="EMBL" id="CAL7951260.1"/>
    </source>
</evidence>
<reference evidence="2 3" key="1">
    <citation type="submission" date="2024-08" db="EMBL/GenBank/DDBJ databases">
        <authorList>
            <person name="Will J Nash"/>
            <person name="Angela Man"/>
            <person name="Seanna McTaggart"/>
            <person name="Kendall Baker"/>
            <person name="Tom Barker"/>
            <person name="Leah Catchpole"/>
            <person name="Alex Durrant"/>
            <person name="Karim Gharbi"/>
            <person name="Naomi Irish"/>
            <person name="Gemy Kaithakottil"/>
            <person name="Debby Ku"/>
            <person name="Aaliyah Providence"/>
            <person name="Felix Shaw"/>
            <person name="David Swarbreck"/>
            <person name="Chris Watkins"/>
            <person name="Ann M. McCartney"/>
            <person name="Giulio Formenti"/>
            <person name="Alice Mouton"/>
            <person name="Noel Vella"/>
            <person name="Bjorn M von Reumont"/>
            <person name="Adriana Vella"/>
            <person name="Wilfried Haerty"/>
        </authorList>
    </citation>
    <scope>NUCLEOTIDE SEQUENCE [LARGE SCALE GENOMIC DNA]</scope>
</reference>
<evidence type="ECO:0000313" key="3">
    <source>
        <dbReference type="Proteomes" id="UP001642520"/>
    </source>
</evidence>
<dbReference type="InterPro" id="IPR000477">
    <property type="entry name" value="RT_dom"/>
</dbReference>
<dbReference type="PROSITE" id="PS50878">
    <property type="entry name" value="RT_POL"/>
    <property type="match status" value="1"/>
</dbReference>
<proteinExistence type="predicted"/>
<name>A0ABP1PDH1_XYLVO</name>